<comment type="caution">
    <text evidence="2">The sequence shown here is derived from an EMBL/GenBank/DDBJ whole genome shotgun (WGS) entry which is preliminary data.</text>
</comment>
<dbReference type="eggNOG" id="ENOG502QUAB">
    <property type="taxonomic scope" value="Eukaryota"/>
</dbReference>
<dbReference type="HOGENOM" id="CLU_028348_0_0_1"/>
<dbReference type="OrthoDB" id="5865767at2759"/>
<evidence type="ECO:0000313" key="2">
    <source>
        <dbReference type="EMBL" id="CCE34376.1"/>
    </source>
</evidence>
<sequence length="392" mass="44627">MERRTASVGDTRQVAAPSGSPLRRRYSMEEDLYYKHVLATPQSHLPPPPIYEPSTNNDVDVDEGEDEGRRSNVGQLEEEAKFSSILEPLPDYESSVHLEGVFSKKHEIENTTKRAANRQWNTVFVTLNGTALNVYSVKKVWCWGRSRDDPTICPDNPPGVRKAKLEKRYSLLHADAGIAADYFKAETDQFLLACIELTTFVRWLECLFSAIDVAAPIDDREFPRDMSIPRVQRIRWIQSQASHRNEETETSAMSPVDYGSSTDGSRPASVSDSEPTLQETTASSPPPRLRTRPMTRRRLSASSYLNPSVDPHTGKWFPEHEWSSAHDLLYAKLCYSNLLFRSPRKSNYIISKGKQWFVDWRTGKMARVLPPTYGEIDLFGPWEVVETETPRT</sequence>
<dbReference type="PANTHER" id="PTHR37283:SF1">
    <property type="entry name" value="PH DOMAIN-CONTAINING PROTEIN YHR131C"/>
    <property type="match status" value="1"/>
</dbReference>
<dbReference type="VEuPathDB" id="FungiDB:CPUR_08308"/>
<organism evidence="2 3">
    <name type="scientific">Claviceps purpurea (strain 20.1)</name>
    <name type="common">Ergot fungus</name>
    <name type="synonym">Sphacelia segetum</name>
    <dbReference type="NCBI Taxonomy" id="1111077"/>
    <lineage>
        <taxon>Eukaryota</taxon>
        <taxon>Fungi</taxon>
        <taxon>Dikarya</taxon>
        <taxon>Ascomycota</taxon>
        <taxon>Pezizomycotina</taxon>
        <taxon>Sordariomycetes</taxon>
        <taxon>Hypocreomycetidae</taxon>
        <taxon>Hypocreales</taxon>
        <taxon>Clavicipitaceae</taxon>
        <taxon>Claviceps</taxon>
    </lineage>
</organism>
<dbReference type="EMBL" id="CAGA01000086">
    <property type="protein sequence ID" value="CCE34376.1"/>
    <property type="molecule type" value="Genomic_DNA"/>
</dbReference>
<dbReference type="InterPro" id="IPR011993">
    <property type="entry name" value="PH-like_dom_sf"/>
</dbReference>
<dbReference type="PANTHER" id="PTHR37283">
    <property type="entry name" value="PH DOMAIN-CONTAINING PROTEIN YHR131C"/>
    <property type="match status" value="1"/>
</dbReference>
<dbReference type="STRING" id="1111077.M1W5Z5"/>
<dbReference type="Gene3D" id="2.30.29.30">
    <property type="entry name" value="Pleckstrin-homology domain (PH domain)/Phosphotyrosine-binding domain (PTB)"/>
    <property type="match status" value="1"/>
</dbReference>
<evidence type="ECO:0000256" key="1">
    <source>
        <dbReference type="SAM" id="MobiDB-lite"/>
    </source>
</evidence>
<protein>
    <recommendedName>
        <fullName evidence="4">PH domain-containing protein</fullName>
    </recommendedName>
</protein>
<feature type="region of interest" description="Disordered" evidence="1">
    <location>
        <begin position="239"/>
        <end position="294"/>
    </location>
</feature>
<keyword evidence="3" id="KW-1185">Reference proteome</keyword>
<dbReference type="Proteomes" id="UP000016801">
    <property type="component" value="Unassembled WGS sequence"/>
</dbReference>
<reference evidence="2 3" key="1">
    <citation type="journal article" date="2013" name="PLoS Genet.">
        <title>Plant-symbiotic fungi as chemical engineers: Multi-genome analysis of the Clavicipitaceae reveals dynamics of alkaloid loci.</title>
        <authorList>
            <person name="Schardl C.L."/>
            <person name="Young C.A."/>
            <person name="Hesse U."/>
            <person name="Amyotte S.G."/>
            <person name="Andreeva K."/>
            <person name="Calie P.J."/>
            <person name="Fleetwood D.J."/>
            <person name="Haws D.C."/>
            <person name="Moore N."/>
            <person name="Oeser B."/>
            <person name="Panaccione D.G."/>
            <person name="Schweri K.K."/>
            <person name="Voisey C.R."/>
            <person name="Farman M.L."/>
            <person name="Jaromczyk J.W."/>
            <person name="Roe B.A."/>
            <person name="O'Sullivan D.M."/>
            <person name="Scott B."/>
            <person name="Tudzynski P."/>
            <person name="An Z."/>
            <person name="Arnaoudova E.G."/>
            <person name="Bullock C.T."/>
            <person name="Charlton N.D."/>
            <person name="Chen L."/>
            <person name="Cox M."/>
            <person name="Dinkins R.D."/>
            <person name="Florea S."/>
            <person name="Glenn A.E."/>
            <person name="Gordon A."/>
            <person name="Gueldener U."/>
            <person name="Harris D.R."/>
            <person name="Hollin W."/>
            <person name="Jaromczyk J."/>
            <person name="Johnson R.D."/>
            <person name="Khan A.K."/>
            <person name="Leistner E."/>
            <person name="Leuchtmann A."/>
            <person name="Li C."/>
            <person name="Liu J."/>
            <person name="Liu J."/>
            <person name="Liu M."/>
            <person name="Mace W."/>
            <person name="Machado C."/>
            <person name="Nagabhyru P."/>
            <person name="Pan J."/>
            <person name="Schmid J."/>
            <person name="Sugawara K."/>
            <person name="Steiner U."/>
            <person name="Takach J.E."/>
            <person name="Tanaka E."/>
            <person name="Webb J.S."/>
            <person name="Wilson E.V."/>
            <person name="Wiseman J.L."/>
            <person name="Yoshida R."/>
            <person name="Zeng Z."/>
        </authorList>
    </citation>
    <scope>NUCLEOTIDE SEQUENCE [LARGE SCALE GENOMIC DNA]</scope>
    <source>
        <strain evidence="2 3">20.1</strain>
    </source>
</reference>
<evidence type="ECO:0000313" key="3">
    <source>
        <dbReference type="Proteomes" id="UP000016801"/>
    </source>
</evidence>
<proteinExistence type="predicted"/>
<feature type="region of interest" description="Disordered" evidence="1">
    <location>
        <begin position="39"/>
        <end position="76"/>
    </location>
</feature>
<evidence type="ECO:0008006" key="4">
    <source>
        <dbReference type="Google" id="ProtNLM"/>
    </source>
</evidence>
<gene>
    <name evidence="2" type="ORF">CPUR_08308</name>
</gene>
<feature type="region of interest" description="Disordered" evidence="1">
    <location>
        <begin position="1"/>
        <end position="26"/>
    </location>
</feature>
<dbReference type="AlphaFoldDB" id="M1W5Z5"/>
<accession>M1W5Z5</accession>
<name>M1W5Z5_CLAP2</name>
<feature type="compositionally biased region" description="Polar residues" evidence="1">
    <location>
        <begin position="259"/>
        <end position="279"/>
    </location>
</feature>